<protein>
    <submittedName>
        <fullName evidence="6">DNA polymerase Y family protein</fullName>
    </submittedName>
</protein>
<dbReference type="PANTHER" id="PTHR35369:SF2">
    <property type="entry name" value="BLR3025 PROTEIN"/>
    <property type="match status" value="1"/>
</dbReference>
<dbReference type="Gene3D" id="3.30.70.270">
    <property type="match status" value="1"/>
</dbReference>
<reference evidence="6" key="1">
    <citation type="submission" date="2023-07" db="EMBL/GenBank/DDBJ databases">
        <authorList>
            <person name="Kim M.K."/>
        </authorList>
    </citation>
    <scope>NUCLEOTIDE SEQUENCE</scope>
    <source>
        <strain evidence="6">CA1-15</strain>
    </source>
</reference>
<dbReference type="CDD" id="cd03468">
    <property type="entry name" value="PolY_like"/>
    <property type="match status" value="1"/>
</dbReference>
<evidence type="ECO:0000256" key="3">
    <source>
        <dbReference type="SAM" id="MobiDB-lite"/>
    </source>
</evidence>
<feature type="region of interest" description="Disordered" evidence="3">
    <location>
        <begin position="58"/>
        <end position="149"/>
    </location>
</feature>
<organism evidence="6 7">
    <name type="scientific">Sphingomonas immobilis</name>
    <dbReference type="NCBI Taxonomy" id="3063997"/>
    <lineage>
        <taxon>Bacteria</taxon>
        <taxon>Pseudomonadati</taxon>
        <taxon>Pseudomonadota</taxon>
        <taxon>Alphaproteobacteria</taxon>
        <taxon>Sphingomonadales</taxon>
        <taxon>Sphingomonadaceae</taxon>
        <taxon>Sphingomonas</taxon>
    </lineage>
</organism>
<gene>
    <name evidence="6" type="ORF">Q5H94_04600</name>
</gene>
<evidence type="ECO:0000256" key="1">
    <source>
        <dbReference type="ARBA" id="ARBA00010945"/>
    </source>
</evidence>
<dbReference type="EMBL" id="JAUQSZ010000002">
    <property type="protein sequence ID" value="MDO7841594.1"/>
    <property type="molecule type" value="Genomic_DNA"/>
</dbReference>
<accession>A0ABT8ZWT0</accession>
<feature type="compositionally biased region" description="Basic and acidic residues" evidence="3">
    <location>
        <begin position="79"/>
        <end position="92"/>
    </location>
</feature>
<evidence type="ECO:0000313" key="7">
    <source>
        <dbReference type="Proteomes" id="UP001176468"/>
    </source>
</evidence>
<dbReference type="InterPro" id="IPR001126">
    <property type="entry name" value="UmuC"/>
</dbReference>
<dbReference type="Gene3D" id="3.40.1170.60">
    <property type="match status" value="1"/>
</dbReference>
<feature type="domain" description="UmuC" evidence="4">
    <location>
        <begin position="165"/>
        <end position="278"/>
    </location>
</feature>
<dbReference type="InterPro" id="IPR050356">
    <property type="entry name" value="SulA_CellDiv_inhibitor"/>
</dbReference>
<feature type="region of interest" description="Disordered" evidence="3">
    <location>
        <begin position="506"/>
        <end position="529"/>
    </location>
</feature>
<feature type="compositionally biased region" description="Basic and acidic residues" evidence="3">
    <location>
        <begin position="99"/>
        <end position="113"/>
    </location>
</feature>
<comment type="similarity">
    <text evidence="1">Belongs to the DNA polymerase type-Y family.</text>
</comment>
<dbReference type="InterPro" id="IPR045443">
    <property type="entry name" value="DUF6504"/>
</dbReference>
<dbReference type="Pfam" id="PF00817">
    <property type="entry name" value="IMS"/>
    <property type="match status" value="1"/>
</dbReference>
<dbReference type="PANTHER" id="PTHR35369">
    <property type="entry name" value="BLR3025 PROTEIN-RELATED"/>
    <property type="match status" value="1"/>
</dbReference>
<keyword evidence="7" id="KW-1185">Reference proteome</keyword>
<dbReference type="Pfam" id="PF20114">
    <property type="entry name" value="DUF6504"/>
    <property type="match status" value="1"/>
</dbReference>
<proteinExistence type="inferred from homology"/>
<dbReference type="RefSeq" id="WP_304560038.1">
    <property type="nucleotide sequence ID" value="NZ_JAUQSZ010000002.1"/>
</dbReference>
<evidence type="ECO:0000259" key="5">
    <source>
        <dbReference type="Pfam" id="PF20114"/>
    </source>
</evidence>
<dbReference type="Proteomes" id="UP001176468">
    <property type="component" value="Unassembled WGS sequence"/>
</dbReference>
<evidence type="ECO:0000256" key="2">
    <source>
        <dbReference type="ARBA" id="ARBA00022763"/>
    </source>
</evidence>
<evidence type="ECO:0000313" key="6">
    <source>
        <dbReference type="EMBL" id="MDO7841594.1"/>
    </source>
</evidence>
<dbReference type="InterPro" id="IPR043128">
    <property type="entry name" value="Rev_trsase/Diguanyl_cyclase"/>
</dbReference>
<dbReference type="InterPro" id="IPR043502">
    <property type="entry name" value="DNA/RNA_pol_sf"/>
</dbReference>
<feature type="domain" description="DUF6504" evidence="5">
    <location>
        <begin position="568"/>
        <end position="644"/>
    </location>
</feature>
<name>A0ABT8ZWT0_9SPHN</name>
<dbReference type="SUPFAM" id="SSF56672">
    <property type="entry name" value="DNA/RNA polymerases"/>
    <property type="match status" value="1"/>
</dbReference>
<keyword evidence="2" id="KW-0227">DNA damage</keyword>
<comment type="caution">
    <text evidence="6">The sequence shown here is derived from an EMBL/GenBank/DDBJ whole genome shotgun (WGS) entry which is preliminary data.</text>
</comment>
<evidence type="ECO:0000259" key="4">
    <source>
        <dbReference type="Pfam" id="PF00817"/>
    </source>
</evidence>
<sequence>MKRVASLYLPDWPIERLRRAERTNAKQPDTVQASLDPLLKAAAAEQAVACSVPRGGGWRPGARWARTDGSGAAMPDPRQTPHRDIGRRDEAAKPPFRAMRPDEAYSSRARGEGSRASSARGGGETPQADRSRHVPSTIRYADGPPPRAGEEYPPFVTSLKDGSRLIIGAACPAAQALGLVPAMPITQARALVPGLDIRPADREGDQTDLTRLAITAARRWAPIVAFSGPDGLFLDVTGTAHLFGGEARMARRIVRLMARLGFTARVAVADTTGAAWAMARYGRDALTIVAPAAHIDALAPLPLAALRLDSRAVDALLHLGVDSVGQLAAMPRAPLVRRFGGAIALRLDQASGRVAEPLDPVVPAEPIAAVQRFAEPIATAEAIEHWLGQLMPRLVTALADAGKGVRAIELVADRIDGVPQRLTIGLARPSRDGPHMLRLITRRIEEIAPGYGIDALALHVRRADPLGAQPFEERLEDKPTDIAPLVDALANRIGEKRLWRMRPVESDVPERSLAPAPPLDPPPRPDQRLKADDVRRLSRTEAPHPWHPRWPRPARLLRRPELLDHVIAELPDQPPRRFDWRGETHRVIRADGPERILGEWWLRTSEAQSVRDYFRVEDEAGRRFWLFRRGDGERPETGDLAWFIHGAFG</sequence>